<evidence type="ECO:0000259" key="2">
    <source>
        <dbReference type="Pfam" id="PF13581"/>
    </source>
</evidence>
<dbReference type="GO" id="GO:0005524">
    <property type="term" value="F:ATP binding"/>
    <property type="evidence" value="ECO:0007669"/>
    <property type="project" value="UniProtKB-KW"/>
</dbReference>
<keyword evidence="1" id="KW-0723">Serine/threonine-protein kinase</keyword>
<comment type="caution">
    <text evidence="3">The sequence shown here is derived from an EMBL/GenBank/DDBJ whole genome shotgun (WGS) entry which is preliminary data.</text>
</comment>
<dbReference type="Pfam" id="PF13581">
    <property type="entry name" value="HATPase_c_2"/>
    <property type="match status" value="1"/>
</dbReference>
<keyword evidence="3" id="KW-0547">Nucleotide-binding</keyword>
<dbReference type="Gene3D" id="3.30.565.10">
    <property type="entry name" value="Histidine kinase-like ATPase, C-terminal domain"/>
    <property type="match status" value="1"/>
</dbReference>
<name>A0A646KMG4_STRJU</name>
<evidence type="ECO:0000313" key="4">
    <source>
        <dbReference type="Proteomes" id="UP000419138"/>
    </source>
</evidence>
<gene>
    <name evidence="3" type="ORF">FF041_26065</name>
</gene>
<dbReference type="PANTHER" id="PTHR35526">
    <property type="entry name" value="ANTI-SIGMA-F FACTOR RSBW-RELATED"/>
    <property type="match status" value="1"/>
</dbReference>
<reference evidence="3 4" key="1">
    <citation type="submission" date="2019-05" db="EMBL/GenBank/DDBJ databases">
        <title>Comparative genomics and metabolomics analyses of clavulanic acid producing Streptomyces species provides insight into specialized metabolism and evolution of beta-lactam biosynthetic gene clusters.</title>
        <authorList>
            <person name="Moore M.A."/>
            <person name="Cruz-Morales P."/>
            <person name="Barona Gomez F."/>
            <person name="Kapil T."/>
        </authorList>
    </citation>
    <scope>NUCLEOTIDE SEQUENCE [LARGE SCALE GENOMIC DNA]</scope>
    <source>
        <strain evidence="3 4">NRRL 5741</strain>
    </source>
</reference>
<sequence length="148" mass="16021">MTSLNTPVHAARVGRPAYSQTIPCQPSTAETCRKLVQRVLGAWCLDELADGAVLIVTELIANASKHTSCHDIRLTVGRPSASRVRVGVVDWEPERLPAAGHADHGDESGRGLLLIDAVSDCWGYDLYGSDRCPWGKEVWAELQLTSDG</sequence>
<dbReference type="GO" id="GO:0004674">
    <property type="term" value="F:protein serine/threonine kinase activity"/>
    <property type="evidence" value="ECO:0007669"/>
    <property type="project" value="UniProtKB-KW"/>
</dbReference>
<dbReference type="CDD" id="cd16936">
    <property type="entry name" value="HATPase_RsbW-like"/>
    <property type="match status" value="1"/>
</dbReference>
<dbReference type="OrthoDB" id="3476350at2"/>
<keyword evidence="1" id="KW-0808">Transferase</keyword>
<keyword evidence="3" id="KW-0067">ATP-binding</keyword>
<keyword evidence="1" id="KW-0418">Kinase</keyword>
<dbReference type="AlphaFoldDB" id="A0A646KMG4"/>
<dbReference type="EMBL" id="VCLA01000170">
    <property type="protein sequence ID" value="MQT03519.1"/>
    <property type="molecule type" value="Genomic_DNA"/>
</dbReference>
<dbReference type="InterPro" id="IPR003594">
    <property type="entry name" value="HATPase_dom"/>
</dbReference>
<keyword evidence="4" id="KW-1185">Reference proteome</keyword>
<evidence type="ECO:0000313" key="3">
    <source>
        <dbReference type="EMBL" id="MQT03519.1"/>
    </source>
</evidence>
<organism evidence="3 4">
    <name type="scientific">Streptomyces jumonjinensis</name>
    <dbReference type="NCBI Taxonomy" id="1945"/>
    <lineage>
        <taxon>Bacteria</taxon>
        <taxon>Bacillati</taxon>
        <taxon>Actinomycetota</taxon>
        <taxon>Actinomycetes</taxon>
        <taxon>Kitasatosporales</taxon>
        <taxon>Streptomycetaceae</taxon>
        <taxon>Streptomyces</taxon>
    </lineage>
</organism>
<dbReference type="Proteomes" id="UP000419138">
    <property type="component" value="Unassembled WGS sequence"/>
</dbReference>
<dbReference type="SUPFAM" id="SSF55874">
    <property type="entry name" value="ATPase domain of HSP90 chaperone/DNA topoisomerase II/histidine kinase"/>
    <property type="match status" value="1"/>
</dbReference>
<proteinExistence type="predicted"/>
<evidence type="ECO:0000256" key="1">
    <source>
        <dbReference type="ARBA" id="ARBA00022527"/>
    </source>
</evidence>
<dbReference type="RefSeq" id="WP_153525007.1">
    <property type="nucleotide sequence ID" value="NZ_JBEPDZ010000010.1"/>
</dbReference>
<feature type="domain" description="Histidine kinase/HSP90-like ATPase" evidence="2">
    <location>
        <begin position="25"/>
        <end position="124"/>
    </location>
</feature>
<accession>A0A646KMG4</accession>
<dbReference type="InterPro" id="IPR036890">
    <property type="entry name" value="HATPase_C_sf"/>
</dbReference>
<protein>
    <submittedName>
        <fullName evidence="3">ATP-binding protein</fullName>
    </submittedName>
</protein>
<dbReference type="PANTHER" id="PTHR35526:SF3">
    <property type="entry name" value="ANTI-SIGMA-F FACTOR RSBW"/>
    <property type="match status" value="1"/>
</dbReference>
<dbReference type="InterPro" id="IPR050267">
    <property type="entry name" value="Anti-sigma-factor_SerPK"/>
</dbReference>